<dbReference type="GO" id="GO:0005829">
    <property type="term" value="C:cytosol"/>
    <property type="evidence" value="ECO:0007669"/>
    <property type="project" value="TreeGrafter"/>
</dbReference>
<comment type="function">
    <text evidence="9">Catalyzes the first step in the biosynthesis of NAD from nicotinic acid, the ATP-dependent synthesis of beta-nicotinate D-ribonucleotide from nicotinate and 5-phospho-D-ribose 1-phosphate.</text>
</comment>
<reference evidence="13 14" key="1">
    <citation type="submission" date="2017-08" db="EMBL/GenBank/DDBJ databases">
        <title>The whole genome shortgun sequences of strain Leeuwenhoekiella nanhaiensis G18 from the South China Sea.</title>
        <authorList>
            <person name="Liu Q."/>
        </authorList>
    </citation>
    <scope>NUCLEOTIDE SEQUENCE [LARGE SCALE GENOMIC DNA]</scope>
    <source>
        <strain evidence="13 14">G18</strain>
    </source>
</reference>
<dbReference type="InterPro" id="IPR006405">
    <property type="entry name" value="Nic_PRibTrfase_pncB"/>
</dbReference>
<evidence type="ECO:0000313" key="14">
    <source>
        <dbReference type="Proteomes" id="UP000229433"/>
    </source>
</evidence>
<dbReference type="InterPro" id="IPR041525">
    <property type="entry name" value="N/Namide_PRibTrfase"/>
</dbReference>
<dbReference type="SUPFAM" id="SSF54675">
    <property type="entry name" value="Nicotinate/Quinolinate PRTase N-terminal domain-like"/>
    <property type="match status" value="1"/>
</dbReference>
<dbReference type="Proteomes" id="UP000229433">
    <property type="component" value="Unassembled WGS sequence"/>
</dbReference>
<organism evidence="13 14">
    <name type="scientific">Leeuwenhoekiella nanhaiensis</name>
    <dbReference type="NCBI Taxonomy" id="1655491"/>
    <lineage>
        <taxon>Bacteria</taxon>
        <taxon>Pseudomonadati</taxon>
        <taxon>Bacteroidota</taxon>
        <taxon>Flavobacteriia</taxon>
        <taxon>Flavobacteriales</taxon>
        <taxon>Flavobacteriaceae</taxon>
        <taxon>Leeuwenhoekiella</taxon>
    </lineage>
</organism>
<dbReference type="Gene3D" id="3.20.20.70">
    <property type="entry name" value="Aldolase class I"/>
    <property type="match status" value="1"/>
</dbReference>
<evidence type="ECO:0000256" key="4">
    <source>
        <dbReference type="ARBA" id="ARBA00022553"/>
    </source>
</evidence>
<dbReference type="Pfam" id="PF17956">
    <property type="entry name" value="NAPRTase_C"/>
    <property type="match status" value="1"/>
</dbReference>
<dbReference type="NCBIfam" id="NF006695">
    <property type="entry name" value="PRK09243.1-2"/>
    <property type="match status" value="1"/>
</dbReference>
<dbReference type="InterPro" id="IPR041619">
    <property type="entry name" value="NAPRTase_C"/>
</dbReference>
<feature type="domain" description="Nicotinate/nicotinamide phosphoribosyltransferase" evidence="10">
    <location>
        <begin position="150"/>
        <end position="347"/>
    </location>
</feature>
<keyword evidence="14" id="KW-1185">Reference proteome</keyword>
<dbReference type="CDD" id="cd01570">
    <property type="entry name" value="NAPRTase_A"/>
    <property type="match status" value="1"/>
</dbReference>
<evidence type="ECO:0000256" key="3">
    <source>
        <dbReference type="ARBA" id="ARBA00013236"/>
    </source>
</evidence>
<keyword evidence="7 9" id="KW-0808">Transferase</keyword>
<evidence type="ECO:0000256" key="5">
    <source>
        <dbReference type="ARBA" id="ARBA00022598"/>
    </source>
</evidence>
<comment type="catalytic activity">
    <reaction evidence="8 9">
        <text>5-phospho-alpha-D-ribose 1-diphosphate + nicotinate + ATP + H2O = nicotinate beta-D-ribonucleotide + ADP + phosphate + diphosphate</text>
        <dbReference type="Rhea" id="RHEA:36163"/>
        <dbReference type="ChEBI" id="CHEBI:15377"/>
        <dbReference type="ChEBI" id="CHEBI:30616"/>
        <dbReference type="ChEBI" id="CHEBI:32544"/>
        <dbReference type="ChEBI" id="CHEBI:33019"/>
        <dbReference type="ChEBI" id="CHEBI:43474"/>
        <dbReference type="ChEBI" id="CHEBI:57502"/>
        <dbReference type="ChEBI" id="CHEBI:58017"/>
        <dbReference type="ChEBI" id="CHEBI:456216"/>
        <dbReference type="EC" id="6.3.4.21"/>
    </reaction>
</comment>
<comment type="PTM">
    <text evidence="9">Transiently phosphorylated on a His residue during the reaction cycle. Phosphorylation strongly increases the affinity for substrates and increases the rate of nicotinate D-ribonucleotide production. Dephosphorylation regenerates the low-affinity form of the enzyme, leading to product release.</text>
</comment>
<dbReference type="NCBIfam" id="NF009131">
    <property type="entry name" value="PRK12484.1"/>
    <property type="match status" value="1"/>
</dbReference>
<comment type="pathway">
    <text evidence="1 9">Cofactor biosynthesis; NAD(+) biosynthesis; nicotinate D-ribonucleotide from nicotinate: step 1/1.</text>
</comment>
<evidence type="ECO:0000259" key="10">
    <source>
        <dbReference type="Pfam" id="PF04095"/>
    </source>
</evidence>
<evidence type="ECO:0000256" key="1">
    <source>
        <dbReference type="ARBA" id="ARBA00004952"/>
    </source>
</evidence>
<name>A0A2G1VN99_9FLAO</name>
<dbReference type="SUPFAM" id="SSF51690">
    <property type="entry name" value="Nicotinate/Quinolinate PRTase C-terminal domain-like"/>
    <property type="match status" value="1"/>
</dbReference>
<comment type="caution">
    <text evidence="13">The sequence shown here is derived from an EMBL/GenBank/DDBJ whole genome shotgun (WGS) entry which is preliminary data.</text>
</comment>
<keyword evidence="13" id="KW-0328">Glycosyltransferase</keyword>
<evidence type="ECO:0000259" key="11">
    <source>
        <dbReference type="Pfam" id="PF17767"/>
    </source>
</evidence>
<dbReference type="Gene3D" id="3.20.140.10">
    <property type="entry name" value="nicotinate phosphoribosyltransferase"/>
    <property type="match status" value="1"/>
</dbReference>
<dbReference type="InterPro" id="IPR040727">
    <property type="entry name" value="NAPRTase_N"/>
</dbReference>
<dbReference type="OrthoDB" id="9770610at2"/>
<feature type="domain" description="Nicotinate phosphoribosyltransferase N-terminal" evidence="11">
    <location>
        <begin position="9"/>
        <end position="129"/>
    </location>
</feature>
<dbReference type="GO" id="GO:0047280">
    <property type="term" value="F:nicotinamide phosphoribosyltransferase activity"/>
    <property type="evidence" value="ECO:0007669"/>
    <property type="project" value="UniProtKB-ARBA"/>
</dbReference>
<dbReference type="RefSeq" id="WP_099647302.1">
    <property type="nucleotide sequence ID" value="NZ_KZ319298.1"/>
</dbReference>
<dbReference type="InterPro" id="IPR013785">
    <property type="entry name" value="Aldolase_TIM"/>
</dbReference>
<evidence type="ECO:0000256" key="6">
    <source>
        <dbReference type="ARBA" id="ARBA00022642"/>
    </source>
</evidence>
<dbReference type="AlphaFoldDB" id="A0A2G1VN99"/>
<keyword evidence="4" id="KW-0597">Phosphoprotein</keyword>
<gene>
    <name evidence="13" type="ORF">CJ305_15955</name>
</gene>
<dbReference type="PANTHER" id="PTHR11098:SF1">
    <property type="entry name" value="NICOTINATE PHOSPHORIBOSYLTRANSFERASE"/>
    <property type="match status" value="1"/>
</dbReference>
<dbReference type="PANTHER" id="PTHR11098">
    <property type="entry name" value="NICOTINATE PHOSPHORIBOSYLTRANSFERASE"/>
    <property type="match status" value="1"/>
</dbReference>
<comment type="similarity">
    <text evidence="2 9">Belongs to the NAPRTase family.</text>
</comment>
<accession>A0A2G1VN99</accession>
<evidence type="ECO:0000313" key="13">
    <source>
        <dbReference type="EMBL" id="PHQ28247.1"/>
    </source>
</evidence>
<evidence type="ECO:0000256" key="8">
    <source>
        <dbReference type="ARBA" id="ARBA00048668"/>
    </source>
</evidence>
<dbReference type="EMBL" id="NQXA01000017">
    <property type="protein sequence ID" value="PHQ28247.1"/>
    <property type="molecule type" value="Genomic_DNA"/>
</dbReference>
<dbReference type="InterPro" id="IPR036068">
    <property type="entry name" value="Nicotinate_pribotase-like_C"/>
</dbReference>
<dbReference type="GO" id="GO:0004516">
    <property type="term" value="F:nicotinate phosphoribosyltransferase activity"/>
    <property type="evidence" value="ECO:0007669"/>
    <property type="project" value="UniProtKB-UniRule"/>
</dbReference>
<dbReference type="Pfam" id="PF04095">
    <property type="entry name" value="NAPRTase"/>
    <property type="match status" value="1"/>
</dbReference>
<dbReference type="EC" id="6.3.4.21" evidence="3 9"/>
<dbReference type="NCBIfam" id="TIGR01513">
    <property type="entry name" value="NAPRTase_put"/>
    <property type="match status" value="1"/>
</dbReference>
<dbReference type="GO" id="GO:0034355">
    <property type="term" value="P:NAD+ biosynthetic process via the salvage pathway"/>
    <property type="evidence" value="ECO:0007669"/>
    <property type="project" value="UniProtKB-ARBA"/>
</dbReference>
<protein>
    <recommendedName>
        <fullName evidence="3 9">Nicotinate phosphoribosyltransferase</fullName>
        <ecNumber evidence="3 9">6.3.4.21</ecNumber>
    </recommendedName>
</protein>
<evidence type="ECO:0000256" key="9">
    <source>
        <dbReference type="RuleBase" id="RU365100"/>
    </source>
</evidence>
<dbReference type="Pfam" id="PF17767">
    <property type="entry name" value="NAPRTase_N"/>
    <property type="match status" value="1"/>
</dbReference>
<proteinExistence type="inferred from homology"/>
<dbReference type="FunFam" id="3.20.20.70:FF:000076">
    <property type="entry name" value="Nicotinate phosphoribosyltransferase"/>
    <property type="match status" value="1"/>
</dbReference>
<evidence type="ECO:0000259" key="12">
    <source>
        <dbReference type="Pfam" id="PF17956"/>
    </source>
</evidence>
<evidence type="ECO:0000256" key="2">
    <source>
        <dbReference type="ARBA" id="ARBA00010897"/>
    </source>
</evidence>
<feature type="domain" description="Nicotinate phosphoribosyltransferase C-terminal" evidence="12">
    <location>
        <begin position="351"/>
        <end position="455"/>
    </location>
</feature>
<dbReference type="InterPro" id="IPR007229">
    <property type="entry name" value="Nic_PRibTrfase-Fam"/>
</dbReference>
<dbReference type="UniPathway" id="UPA00253">
    <property type="reaction ID" value="UER00457"/>
</dbReference>
<evidence type="ECO:0000256" key="7">
    <source>
        <dbReference type="ARBA" id="ARBA00022679"/>
    </source>
</evidence>
<dbReference type="PIRSF" id="PIRSF000484">
    <property type="entry name" value="NAPRT"/>
    <property type="match status" value="1"/>
</dbReference>
<keyword evidence="6 9" id="KW-0662">Pyridine nucleotide biosynthesis</keyword>
<keyword evidence="5 9" id="KW-0436">Ligase</keyword>
<sequence length="466" mass="52497">MFHFTATYTDLYQLSMAQVYFNKNENQQAVFDYYFRNLPYKGGYAVFAGLEELLDIIETLRFSEADLEYLKSHDFEPAFLKYLKDFRFSGSIKSMAEGEVVFPNAPILEVEANLIEAQIIETILLNILNFQTLIATKASRIRNVAGNKTLLDFGLRRAQGPGGYYASRAAMVGGFDGSSNVVTGRDFGISISGTMAHAFVQSYDDELTAFRDFAKHRPKNCVLLVDTYDTLKSGVPNAITVAKEMEERDQKLLAIRLDSGDLAYLAKRSRKLLDDAGLNYVKIAASNQLDEYVIQSLQNQNAPIDIYGVGTNLVIGKPDGALDGVYKLAFANGKPRIKISESISKVTLPHKKQVFRVFTEDGTMVGADAVALEEEWHINRMHHPVEPFKNLVLTSLKQEPMLHPVMESGKRLNPKKSLQEIAAFSRKQVNALPDEYKRFDNPHIYKVGISTQLKQERDKLIEQHKE</sequence>